<evidence type="ECO:0000313" key="2">
    <source>
        <dbReference type="EMBL" id="VAX07878.1"/>
    </source>
</evidence>
<protein>
    <recommendedName>
        <fullName evidence="1">VapC50 C-terminal domain-containing protein</fullName>
    </recommendedName>
</protein>
<feature type="domain" description="VapC50 C-terminal" evidence="1">
    <location>
        <begin position="103"/>
        <end position="156"/>
    </location>
</feature>
<organism evidence="2">
    <name type="scientific">hydrothermal vent metagenome</name>
    <dbReference type="NCBI Taxonomy" id="652676"/>
    <lineage>
        <taxon>unclassified sequences</taxon>
        <taxon>metagenomes</taxon>
        <taxon>ecological metagenomes</taxon>
    </lineage>
</organism>
<gene>
    <name evidence="2" type="ORF">MNBD_GAMMA26-2355</name>
</gene>
<dbReference type="EMBL" id="UOFX01000033">
    <property type="protein sequence ID" value="VAX07878.1"/>
    <property type="molecule type" value="Genomic_DNA"/>
</dbReference>
<sequence>MTGLFAAKWTDQIHDEWIRNVLKARPELEDKLPRTRDLMNRAVSDALVTGYEALIEKLELPDANDRHVLAAAIRSGAQAIVTFNLKDFPDGALAQYGVEAMHPDLFIEHQLDLHQGAVIATAKQHRAALKNPPKTTDEYIETLAAQGLAISADRFRDFIELI</sequence>
<accession>A0A3B1B8Z0</accession>
<evidence type="ECO:0000259" key="1">
    <source>
        <dbReference type="Pfam" id="PF26343"/>
    </source>
</evidence>
<dbReference type="Pfam" id="PF26343">
    <property type="entry name" value="VapC50_C"/>
    <property type="match status" value="1"/>
</dbReference>
<reference evidence="2" key="1">
    <citation type="submission" date="2018-06" db="EMBL/GenBank/DDBJ databases">
        <authorList>
            <person name="Zhirakovskaya E."/>
        </authorList>
    </citation>
    <scope>NUCLEOTIDE SEQUENCE</scope>
</reference>
<name>A0A3B1B8Z0_9ZZZZ</name>
<dbReference type="AlphaFoldDB" id="A0A3B1B8Z0"/>
<proteinExistence type="predicted"/>
<dbReference type="InterPro" id="IPR058652">
    <property type="entry name" value="VapC50_C"/>
</dbReference>